<dbReference type="RefSeq" id="WP_187745745.1">
    <property type="nucleotide sequence ID" value="NZ_CP060828.1"/>
</dbReference>
<keyword evidence="3" id="KW-1185">Reference proteome</keyword>
<dbReference type="GO" id="GO:0016740">
    <property type="term" value="F:transferase activity"/>
    <property type="evidence" value="ECO:0007669"/>
    <property type="project" value="UniProtKB-KW"/>
</dbReference>
<dbReference type="KEGG" id="sroi:IAG44_04005"/>
<evidence type="ECO:0000256" key="1">
    <source>
        <dbReference type="SAM" id="MobiDB-lite"/>
    </source>
</evidence>
<evidence type="ECO:0000313" key="3">
    <source>
        <dbReference type="Proteomes" id="UP000516052"/>
    </source>
</evidence>
<dbReference type="Proteomes" id="UP000516052">
    <property type="component" value="Chromosome"/>
</dbReference>
<dbReference type="SUPFAM" id="SSF52540">
    <property type="entry name" value="P-loop containing nucleoside triphosphate hydrolases"/>
    <property type="match status" value="1"/>
</dbReference>
<dbReference type="Gene3D" id="3.40.50.300">
    <property type="entry name" value="P-loop containing nucleotide triphosphate hydrolases"/>
    <property type="match status" value="1"/>
</dbReference>
<reference evidence="2 3" key="1">
    <citation type="submission" date="2020-08" db="EMBL/GenBank/DDBJ databases">
        <title>A novel species.</title>
        <authorList>
            <person name="Gao J."/>
        </authorList>
    </citation>
    <scope>NUCLEOTIDE SEQUENCE [LARGE SCALE GENOMIC DNA]</scope>
    <source>
        <strain evidence="2 3">CRXT-G-22</strain>
    </source>
</reference>
<dbReference type="PANTHER" id="PTHR36451">
    <property type="entry name" value="PAPS-DEPENDENT SULFOTRANSFERASE STF3"/>
    <property type="match status" value="1"/>
</dbReference>
<proteinExistence type="predicted"/>
<organism evidence="2 3">
    <name type="scientific">Streptomyces roseirectus</name>
    <dbReference type="NCBI Taxonomy" id="2768066"/>
    <lineage>
        <taxon>Bacteria</taxon>
        <taxon>Bacillati</taxon>
        <taxon>Actinomycetota</taxon>
        <taxon>Actinomycetes</taxon>
        <taxon>Kitasatosporales</taxon>
        <taxon>Streptomycetaceae</taxon>
        <taxon>Streptomyces</taxon>
    </lineage>
</organism>
<keyword evidence="2" id="KW-0808">Transferase</keyword>
<gene>
    <name evidence="2" type="ORF">IAG44_04005</name>
</gene>
<protein>
    <submittedName>
        <fullName evidence="2">Sulfotransferase</fullName>
    </submittedName>
</protein>
<dbReference type="Pfam" id="PF13469">
    <property type="entry name" value="Sulfotransfer_3"/>
    <property type="match status" value="1"/>
</dbReference>
<dbReference type="EMBL" id="CP060828">
    <property type="protein sequence ID" value="QNP68706.1"/>
    <property type="molecule type" value="Genomic_DNA"/>
</dbReference>
<evidence type="ECO:0000313" key="2">
    <source>
        <dbReference type="EMBL" id="QNP68706.1"/>
    </source>
</evidence>
<name>A0A7H0I7E0_9ACTN</name>
<dbReference type="InterPro" id="IPR027417">
    <property type="entry name" value="P-loop_NTPase"/>
</dbReference>
<accession>A0A7H0I7E0</accession>
<dbReference type="AlphaFoldDB" id="A0A7H0I7E0"/>
<feature type="region of interest" description="Disordered" evidence="1">
    <location>
        <begin position="332"/>
        <end position="353"/>
    </location>
</feature>
<sequence length="353" mass="38721">MPLPDPARLHAEAERTTGLADFGPDGYRDALGRLVDALNTEARLNAHGYAEARRTLSGALVHRLRLYARPAPPFPAVDPVVIVGPPRTGSTLLHRLLARHPGLHAVRLWELTHPVSPPGVTDAELIAETRRAVAAHHRAAPGLRDIHPTGAREPEECEHLMTTDFHNSVLGLVSYRVPSYADWLLGQDLTAAYRLHRRQLAHILARRPAAPGARLLLKSPSHLWHLPSLAAVYPRLSVVALHRDPLRATASACSLALHARRKRSDHTDPHEIGRQLEAALRLGARRLDAFPGVDVRVGYDELVADPVATAARVCRALGLTDAPHVREGMRRHLAGQPRTARHAYTPEDFGLTP</sequence>
<dbReference type="InterPro" id="IPR052736">
    <property type="entry name" value="Stf3_sulfotransferase"/>
</dbReference>
<dbReference type="PANTHER" id="PTHR36451:SF1">
    <property type="entry name" value="OMEGA-HYDROXY-BETA-DIHYDROMENAQUINONE-9 SULFOTRANSFERASE STF3"/>
    <property type="match status" value="1"/>
</dbReference>